<accession>A0A2D0NF42</accession>
<name>A0A2D0NF42_FLAN2</name>
<dbReference type="InterPro" id="IPR010496">
    <property type="entry name" value="AL/BT2_dom"/>
</dbReference>
<proteinExistence type="predicted"/>
<evidence type="ECO:0000313" key="4">
    <source>
        <dbReference type="Proteomes" id="UP000223913"/>
    </source>
</evidence>
<gene>
    <name evidence="3" type="ORF">CRP01_07705</name>
</gene>
<protein>
    <recommendedName>
        <fullName evidence="2">3-keto-alpha-glucoside-1,2-lyase/3-keto-2-hydroxy-glucal hydratase domain-containing protein</fullName>
    </recommendedName>
</protein>
<dbReference type="OrthoDB" id="176168at2"/>
<dbReference type="Pfam" id="PF06439">
    <property type="entry name" value="3keto-disac_hyd"/>
    <property type="match status" value="1"/>
</dbReference>
<dbReference type="Gene3D" id="2.60.120.560">
    <property type="entry name" value="Exo-inulinase, domain 1"/>
    <property type="match status" value="1"/>
</dbReference>
<keyword evidence="4" id="KW-1185">Reference proteome</keyword>
<feature type="signal peptide" evidence="1">
    <location>
        <begin position="1"/>
        <end position="20"/>
    </location>
</feature>
<organism evidence="3 4">
    <name type="scientific">Flavilitoribacter nigricans (strain ATCC 23147 / DSM 23189 / NBRC 102662 / NCIMB 1420 / SS-2)</name>
    <name type="common">Lewinella nigricans</name>
    <dbReference type="NCBI Taxonomy" id="1122177"/>
    <lineage>
        <taxon>Bacteria</taxon>
        <taxon>Pseudomonadati</taxon>
        <taxon>Bacteroidota</taxon>
        <taxon>Saprospiria</taxon>
        <taxon>Saprospirales</taxon>
        <taxon>Lewinellaceae</taxon>
        <taxon>Flavilitoribacter</taxon>
    </lineage>
</organism>
<evidence type="ECO:0000256" key="1">
    <source>
        <dbReference type="SAM" id="SignalP"/>
    </source>
</evidence>
<feature type="chain" id="PRO_5013288370" description="3-keto-alpha-glucoside-1,2-lyase/3-keto-2-hydroxy-glucal hydratase domain-containing protein" evidence="1">
    <location>
        <begin position="21"/>
        <end position="268"/>
    </location>
</feature>
<dbReference type="AlphaFoldDB" id="A0A2D0NF42"/>
<dbReference type="EMBL" id="PDUD01000011">
    <property type="protein sequence ID" value="PHN07105.1"/>
    <property type="molecule type" value="Genomic_DNA"/>
</dbReference>
<feature type="domain" description="3-keto-alpha-glucoside-1,2-lyase/3-keto-2-hydroxy-glucal hydratase" evidence="2">
    <location>
        <begin position="52"/>
        <end position="266"/>
    </location>
</feature>
<dbReference type="Proteomes" id="UP000223913">
    <property type="component" value="Unassembled WGS sequence"/>
</dbReference>
<sequence length="268" mass="29734">MNRSIFLFALCLAMVSCVSAQKITDPKVTEVWEPVPEKVTPAIYPNMPPSDAIILFDGTDLSQWRKSALGYGGKMEDVEAIAAKYGTVTDYEEAGWEIVDGALVVKPGAGPIETKQGFGNVQLHIEWLAPVDPGKEGQGYSNSGVFLMSNYEIQVLNSYDTETYPNGQAGAMYKQSIPMVNASRPPGEWQTYDIVFMAPEFDKNGKVTKPASITAFHNGVLIQNHFELKGPCIYIGEPYYVAHPDKLPLILQDHGNKVRFRNIWVREL</sequence>
<dbReference type="RefSeq" id="WP_099149440.1">
    <property type="nucleotide sequence ID" value="NZ_PDUD01000011.1"/>
</dbReference>
<comment type="caution">
    <text evidence="3">The sequence shown here is derived from an EMBL/GenBank/DDBJ whole genome shotgun (WGS) entry which is preliminary data.</text>
</comment>
<dbReference type="PROSITE" id="PS51257">
    <property type="entry name" value="PROKAR_LIPOPROTEIN"/>
    <property type="match status" value="1"/>
</dbReference>
<keyword evidence="1" id="KW-0732">Signal</keyword>
<reference evidence="3 4" key="1">
    <citation type="submission" date="2017-10" db="EMBL/GenBank/DDBJ databases">
        <title>The draft genome sequence of Lewinella nigricans NBRC 102662.</title>
        <authorList>
            <person name="Wang K."/>
        </authorList>
    </citation>
    <scope>NUCLEOTIDE SEQUENCE [LARGE SCALE GENOMIC DNA]</scope>
    <source>
        <strain evidence="3 4">NBRC 102662</strain>
    </source>
</reference>
<dbReference type="GO" id="GO:0016787">
    <property type="term" value="F:hydrolase activity"/>
    <property type="evidence" value="ECO:0007669"/>
    <property type="project" value="InterPro"/>
</dbReference>
<evidence type="ECO:0000313" key="3">
    <source>
        <dbReference type="EMBL" id="PHN07105.1"/>
    </source>
</evidence>
<evidence type="ECO:0000259" key="2">
    <source>
        <dbReference type="Pfam" id="PF06439"/>
    </source>
</evidence>